<name>A0AAE1QEX2_9EUCA</name>
<dbReference type="AlphaFoldDB" id="A0AAE1QEX2"/>
<dbReference type="EMBL" id="JAWZYT010000271">
    <property type="protein sequence ID" value="KAK4325599.1"/>
    <property type="molecule type" value="Genomic_DNA"/>
</dbReference>
<accession>A0AAE1QEX2</accession>
<keyword evidence="3" id="KW-1185">Reference proteome</keyword>
<protein>
    <submittedName>
        <fullName evidence="2">Uncharacterized protein</fullName>
    </submittedName>
</protein>
<feature type="region of interest" description="Disordered" evidence="1">
    <location>
        <begin position="33"/>
        <end position="79"/>
    </location>
</feature>
<evidence type="ECO:0000313" key="3">
    <source>
        <dbReference type="Proteomes" id="UP001292094"/>
    </source>
</evidence>
<evidence type="ECO:0000256" key="1">
    <source>
        <dbReference type="SAM" id="MobiDB-lite"/>
    </source>
</evidence>
<sequence length="91" mass="10358">MRRRNLCTLGSIYKERASVLRDTHKEMNQYCKAISRPSQERKDSTGADPLYIQPRSQPHHNWRSTAASAEGSTSQLGGTPLCARAYSYRQE</sequence>
<gene>
    <name evidence="2" type="ORF">Pmani_003841</name>
</gene>
<comment type="caution">
    <text evidence="2">The sequence shown here is derived from an EMBL/GenBank/DDBJ whole genome shotgun (WGS) entry which is preliminary data.</text>
</comment>
<dbReference type="Proteomes" id="UP001292094">
    <property type="component" value="Unassembled WGS sequence"/>
</dbReference>
<reference evidence="2" key="1">
    <citation type="submission" date="2023-11" db="EMBL/GenBank/DDBJ databases">
        <title>Genome assemblies of two species of porcelain crab, Petrolisthes cinctipes and Petrolisthes manimaculis (Anomura: Porcellanidae).</title>
        <authorList>
            <person name="Angst P."/>
        </authorList>
    </citation>
    <scope>NUCLEOTIDE SEQUENCE</scope>
    <source>
        <strain evidence="2">PB745_02</strain>
        <tissue evidence="2">Gill</tissue>
    </source>
</reference>
<evidence type="ECO:0000313" key="2">
    <source>
        <dbReference type="EMBL" id="KAK4325599.1"/>
    </source>
</evidence>
<proteinExistence type="predicted"/>
<organism evidence="2 3">
    <name type="scientific">Petrolisthes manimaculis</name>
    <dbReference type="NCBI Taxonomy" id="1843537"/>
    <lineage>
        <taxon>Eukaryota</taxon>
        <taxon>Metazoa</taxon>
        <taxon>Ecdysozoa</taxon>
        <taxon>Arthropoda</taxon>
        <taxon>Crustacea</taxon>
        <taxon>Multicrustacea</taxon>
        <taxon>Malacostraca</taxon>
        <taxon>Eumalacostraca</taxon>
        <taxon>Eucarida</taxon>
        <taxon>Decapoda</taxon>
        <taxon>Pleocyemata</taxon>
        <taxon>Anomura</taxon>
        <taxon>Galatheoidea</taxon>
        <taxon>Porcellanidae</taxon>
        <taxon>Petrolisthes</taxon>
    </lineage>
</organism>
<feature type="compositionally biased region" description="Polar residues" evidence="1">
    <location>
        <begin position="63"/>
        <end position="77"/>
    </location>
</feature>